<comment type="caution">
    <text evidence="1">The sequence shown here is derived from an EMBL/GenBank/DDBJ whole genome shotgun (WGS) entry which is preliminary data.</text>
</comment>
<gene>
    <name evidence="1" type="ORF">BCF44_10857</name>
</gene>
<dbReference type="RefSeq" id="WP_116176529.1">
    <property type="nucleotide sequence ID" value="NZ_CP144375.1"/>
</dbReference>
<protein>
    <submittedName>
        <fullName evidence="1">Uncharacterized protein</fullName>
    </submittedName>
</protein>
<keyword evidence="2" id="KW-1185">Reference proteome</keyword>
<dbReference type="OrthoDB" id="3536621at2"/>
<dbReference type="Proteomes" id="UP000256269">
    <property type="component" value="Unassembled WGS sequence"/>
</dbReference>
<evidence type="ECO:0000313" key="1">
    <source>
        <dbReference type="EMBL" id="REH44577.1"/>
    </source>
</evidence>
<reference evidence="1 2" key="1">
    <citation type="submission" date="2018-08" db="EMBL/GenBank/DDBJ databases">
        <title>Genomic Encyclopedia of Archaeal and Bacterial Type Strains, Phase II (KMG-II): from individual species to whole genera.</title>
        <authorList>
            <person name="Goeker M."/>
        </authorList>
    </citation>
    <scope>NUCLEOTIDE SEQUENCE [LARGE SCALE GENOMIC DNA]</scope>
    <source>
        <strain evidence="1 2">DSM 45791</strain>
    </source>
</reference>
<name>A0A3E0HG51_9PSEU</name>
<evidence type="ECO:0000313" key="2">
    <source>
        <dbReference type="Proteomes" id="UP000256269"/>
    </source>
</evidence>
<dbReference type="EMBL" id="QUNO01000008">
    <property type="protein sequence ID" value="REH44577.1"/>
    <property type="molecule type" value="Genomic_DNA"/>
</dbReference>
<accession>A0A3E0HG51</accession>
<dbReference type="AlphaFoldDB" id="A0A3E0HG51"/>
<sequence length="154" mass="16227">MGFFGTFVFDGSAWLTEPGAEKRVGEPSLLVDIHDSDIATIVYRPAGPGSGVAYLGFTPRSYFEDDAASAPTDVAREAAGLAAWWRLRSSASDAEVAAKQQELAGYLAEDISADEDVDAAEIGAELDDAEVFVEVKTARFLAALGLPLPEDLAG</sequence>
<organism evidence="1 2">
    <name type="scientific">Kutzneria buriramensis</name>
    <dbReference type="NCBI Taxonomy" id="1045776"/>
    <lineage>
        <taxon>Bacteria</taxon>
        <taxon>Bacillati</taxon>
        <taxon>Actinomycetota</taxon>
        <taxon>Actinomycetes</taxon>
        <taxon>Pseudonocardiales</taxon>
        <taxon>Pseudonocardiaceae</taxon>
        <taxon>Kutzneria</taxon>
    </lineage>
</organism>
<proteinExistence type="predicted"/>